<protein>
    <submittedName>
        <fullName evidence="2">Uncharacterized protein</fullName>
    </submittedName>
</protein>
<keyword evidence="4" id="KW-1185">Reference proteome</keyword>
<dbReference type="AlphaFoldDB" id="A0A167UIW7"/>
<evidence type="ECO:0000313" key="3">
    <source>
        <dbReference type="EMBL" id="KZP04823.1"/>
    </source>
</evidence>
<sequence>MHDDVPVDIGKFMCDARFHIHAYIHSRAQVEHHYFEFISLSRCQFLVILCCSSGNIWHLFNEPLEVDSESTSSLTSTPASAAPPLEPPQQRSVANMTQPVLFDTVDPIPRLSCVTTAGEVPSTTVLLKDLA</sequence>
<accession>A0A167UIW7</accession>
<feature type="region of interest" description="Disordered" evidence="1">
    <location>
        <begin position="69"/>
        <end position="91"/>
    </location>
</feature>
<gene>
    <name evidence="3" type="ORF">FIBSPDRAFT_1054434</name>
    <name evidence="2" type="ORF">FIBSPDRAFT_1054961</name>
</gene>
<dbReference type="Proteomes" id="UP000076532">
    <property type="component" value="Unassembled WGS sequence"/>
</dbReference>
<feature type="compositionally biased region" description="Low complexity" evidence="1">
    <location>
        <begin position="69"/>
        <end position="83"/>
    </location>
</feature>
<evidence type="ECO:0000313" key="4">
    <source>
        <dbReference type="Proteomes" id="UP000076532"/>
    </source>
</evidence>
<organism evidence="2 4">
    <name type="scientific">Athelia psychrophila</name>
    <dbReference type="NCBI Taxonomy" id="1759441"/>
    <lineage>
        <taxon>Eukaryota</taxon>
        <taxon>Fungi</taxon>
        <taxon>Dikarya</taxon>
        <taxon>Basidiomycota</taxon>
        <taxon>Agaricomycotina</taxon>
        <taxon>Agaricomycetes</taxon>
        <taxon>Agaricomycetidae</taxon>
        <taxon>Atheliales</taxon>
        <taxon>Atheliaceae</taxon>
        <taxon>Athelia</taxon>
    </lineage>
</organism>
<dbReference type="EMBL" id="KV417885">
    <property type="protein sequence ID" value="KZP04823.1"/>
    <property type="molecule type" value="Genomic_DNA"/>
</dbReference>
<name>A0A167UIW7_9AGAM</name>
<dbReference type="EMBL" id="KV417972">
    <property type="protein sequence ID" value="KZP03993.1"/>
    <property type="molecule type" value="Genomic_DNA"/>
</dbReference>
<evidence type="ECO:0000256" key="1">
    <source>
        <dbReference type="SAM" id="MobiDB-lite"/>
    </source>
</evidence>
<proteinExistence type="predicted"/>
<evidence type="ECO:0000313" key="2">
    <source>
        <dbReference type="EMBL" id="KZP03993.1"/>
    </source>
</evidence>
<reference evidence="2 4" key="1">
    <citation type="journal article" date="2016" name="Mol. Biol. Evol.">
        <title>Comparative Genomics of Early-Diverging Mushroom-Forming Fungi Provides Insights into the Origins of Lignocellulose Decay Capabilities.</title>
        <authorList>
            <person name="Nagy L.G."/>
            <person name="Riley R."/>
            <person name="Tritt A."/>
            <person name="Adam C."/>
            <person name="Daum C."/>
            <person name="Floudas D."/>
            <person name="Sun H."/>
            <person name="Yadav J.S."/>
            <person name="Pangilinan J."/>
            <person name="Larsson K.H."/>
            <person name="Matsuura K."/>
            <person name="Barry K."/>
            <person name="Labutti K."/>
            <person name="Kuo R."/>
            <person name="Ohm R.A."/>
            <person name="Bhattacharya S.S."/>
            <person name="Shirouzu T."/>
            <person name="Yoshinaga Y."/>
            <person name="Martin F.M."/>
            <person name="Grigoriev I.V."/>
            <person name="Hibbett D.S."/>
        </authorList>
    </citation>
    <scope>NUCLEOTIDE SEQUENCE [LARGE SCALE GENOMIC DNA]</scope>
    <source>
        <strain evidence="2 4">CBS 109695</strain>
    </source>
</reference>